<proteinExistence type="predicted"/>
<evidence type="ECO:0000313" key="3">
    <source>
        <dbReference type="Proteomes" id="UP001348098"/>
    </source>
</evidence>
<dbReference type="Pfam" id="PF01593">
    <property type="entry name" value="Amino_oxidase"/>
    <property type="match status" value="1"/>
</dbReference>
<accession>A0ABU6AU84</accession>
<comment type="caution">
    <text evidence="2">The sequence shown here is derived from an EMBL/GenBank/DDBJ whole genome shotgun (WGS) entry which is preliminary data.</text>
</comment>
<protein>
    <submittedName>
        <fullName evidence="2">FAD-dependent oxidoreductase</fullName>
    </submittedName>
</protein>
<dbReference type="SUPFAM" id="SSF51905">
    <property type="entry name" value="FAD/NAD(P)-binding domain"/>
    <property type="match status" value="1"/>
</dbReference>
<name>A0ABU6AU84_9NOCA</name>
<dbReference type="RefSeq" id="WP_323124738.1">
    <property type="nucleotide sequence ID" value="NZ_JAYESH010000025.1"/>
</dbReference>
<evidence type="ECO:0000313" key="2">
    <source>
        <dbReference type="EMBL" id="MEB3510979.1"/>
    </source>
</evidence>
<evidence type="ECO:0000259" key="1">
    <source>
        <dbReference type="Pfam" id="PF01593"/>
    </source>
</evidence>
<keyword evidence="3" id="KW-1185">Reference proteome</keyword>
<dbReference type="InterPro" id="IPR036188">
    <property type="entry name" value="FAD/NAD-bd_sf"/>
</dbReference>
<dbReference type="Proteomes" id="UP001348098">
    <property type="component" value="Unassembled WGS sequence"/>
</dbReference>
<reference evidence="2 3" key="1">
    <citation type="submission" date="2023-12" db="EMBL/GenBank/DDBJ databases">
        <title>novel species in genus Nocarida.</title>
        <authorList>
            <person name="Li Z."/>
        </authorList>
    </citation>
    <scope>NUCLEOTIDE SEQUENCE [LARGE SCALE GENOMIC DNA]</scope>
    <source>
        <strain evidence="2 3">CDC186</strain>
    </source>
</reference>
<gene>
    <name evidence="2" type="ORF">U3653_13200</name>
</gene>
<sequence length="114" mass="12417">MTSRTSALLFDESFPDWDEQVGIGGGAFAYLAPGQHARYLAEIGAPRPYPAPRVFFAGEHLSVAHAWIQGALQSALESVRHVLDQVSVRLDRATWVLASVSAVWGAIRKSPTQE</sequence>
<organism evidence="2 3">
    <name type="scientific">Nocardia implantans</name>
    <dbReference type="NCBI Taxonomy" id="3108168"/>
    <lineage>
        <taxon>Bacteria</taxon>
        <taxon>Bacillati</taxon>
        <taxon>Actinomycetota</taxon>
        <taxon>Actinomycetes</taxon>
        <taxon>Mycobacteriales</taxon>
        <taxon>Nocardiaceae</taxon>
        <taxon>Nocardia</taxon>
    </lineage>
</organism>
<dbReference type="InterPro" id="IPR002937">
    <property type="entry name" value="Amino_oxidase"/>
</dbReference>
<dbReference type="Gene3D" id="1.10.10.1620">
    <property type="match status" value="1"/>
</dbReference>
<dbReference type="EMBL" id="JAYKYQ010000004">
    <property type="protein sequence ID" value="MEB3510979.1"/>
    <property type="molecule type" value="Genomic_DNA"/>
</dbReference>
<feature type="domain" description="Amine oxidase" evidence="1">
    <location>
        <begin position="16"/>
        <end position="83"/>
    </location>
</feature>